<dbReference type="EMBL" id="VEWJ01000015">
    <property type="protein sequence ID" value="TPF74166.1"/>
    <property type="molecule type" value="Genomic_DNA"/>
</dbReference>
<evidence type="ECO:0000256" key="6">
    <source>
        <dbReference type="SAM" id="Phobius"/>
    </source>
</evidence>
<accession>A0A502BLH2</accession>
<keyword evidence="8" id="KW-1185">Reference proteome</keyword>
<name>A0A502BLH2_9HYPH</name>
<dbReference type="GO" id="GO:0005886">
    <property type="term" value="C:plasma membrane"/>
    <property type="evidence" value="ECO:0007669"/>
    <property type="project" value="UniProtKB-SubCell"/>
</dbReference>
<dbReference type="PANTHER" id="PTHR30482">
    <property type="entry name" value="HIGH-AFFINITY BRANCHED-CHAIN AMINO ACID TRANSPORT SYSTEM PERMEASE"/>
    <property type="match status" value="1"/>
</dbReference>
<evidence type="ECO:0000256" key="1">
    <source>
        <dbReference type="ARBA" id="ARBA00004651"/>
    </source>
</evidence>
<feature type="transmembrane region" description="Helical" evidence="6">
    <location>
        <begin position="88"/>
        <end position="112"/>
    </location>
</feature>
<keyword evidence="4 6" id="KW-1133">Transmembrane helix</keyword>
<dbReference type="RefSeq" id="WP_140906135.1">
    <property type="nucleotide sequence ID" value="NZ_JBHTMD010000009.1"/>
</dbReference>
<keyword evidence="5 6" id="KW-0472">Membrane</keyword>
<dbReference type="AlphaFoldDB" id="A0A502BLH2"/>
<feature type="transmembrane region" description="Helical" evidence="6">
    <location>
        <begin position="251"/>
        <end position="275"/>
    </location>
</feature>
<dbReference type="InterPro" id="IPR043428">
    <property type="entry name" value="LivM-like"/>
</dbReference>
<keyword evidence="3 6" id="KW-0812">Transmembrane</keyword>
<organism evidence="7 8">
    <name type="scientific">Brucella gallinifaecis</name>
    <dbReference type="NCBI Taxonomy" id="215590"/>
    <lineage>
        <taxon>Bacteria</taxon>
        <taxon>Pseudomonadati</taxon>
        <taxon>Pseudomonadota</taxon>
        <taxon>Alphaproteobacteria</taxon>
        <taxon>Hyphomicrobiales</taxon>
        <taxon>Brucellaceae</taxon>
        <taxon>Brucella/Ochrobactrum group</taxon>
        <taxon>Brucella</taxon>
    </lineage>
</organism>
<feature type="transmembrane region" description="Helical" evidence="6">
    <location>
        <begin position="216"/>
        <end position="239"/>
    </location>
</feature>
<dbReference type="PANTHER" id="PTHR30482:SF17">
    <property type="entry name" value="ABC TRANSPORTER ATP-BINDING PROTEIN"/>
    <property type="match status" value="1"/>
</dbReference>
<evidence type="ECO:0000256" key="4">
    <source>
        <dbReference type="ARBA" id="ARBA00022989"/>
    </source>
</evidence>
<comment type="subcellular location">
    <subcellularLocation>
        <location evidence="1">Cell membrane</location>
        <topology evidence="1">Multi-pass membrane protein</topology>
    </subcellularLocation>
</comment>
<evidence type="ECO:0000256" key="2">
    <source>
        <dbReference type="ARBA" id="ARBA00022475"/>
    </source>
</evidence>
<sequence length="328" mass="34946">MRSLSSLKILSNLAIVAILVVLPLLVSPFWINNIFGRSLAYGVIALSLTFLASYGGFVSLAQTMLAGVAGYVLAIYAPTAIPLGNNPLPWSAAIILALVAATVAGLLVGLIAVKTNDIYLLMITLALAVGFGLFAQSNTEIFNGYEGIRNIVGPEIFDESIRSPKVFYYTALIVALSLYFLVVYLRKSPFGLVLQGLRDARRRVSALGYNATAHRIAAFGFAGFIAGCGGVLVTFYNMGITASSIGMGATVNVLVMCVIGGLIHPAGAFIGALLFSLLDTFAPSLYDRDRFNTLIGFVFLAVVVLSPNGVLGMGKLLMDRLSFRRRQN</sequence>
<keyword evidence="2" id="KW-1003">Cell membrane</keyword>
<evidence type="ECO:0000313" key="7">
    <source>
        <dbReference type="EMBL" id="TPF74166.1"/>
    </source>
</evidence>
<feature type="transmembrane region" description="Helical" evidence="6">
    <location>
        <begin position="295"/>
        <end position="318"/>
    </location>
</feature>
<comment type="caution">
    <text evidence="7">The sequence shown here is derived from an EMBL/GenBank/DDBJ whole genome shotgun (WGS) entry which is preliminary data.</text>
</comment>
<dbReference type="GO" id="GO:0015658">
    <property type="term" value="F:branched-chain amino acid transmembrane transporter activity"/>
    <property type="evidence" value="ECO:0007669"/>
    <property type="project" value="InterPro"/>
</dbReference>
<protein>
    <submittedName>
        <fullName evidence="7">Branched-chain amino acid ABC transporter permease</fullName>
    </submittedName>
</protein>
<reference evidence="7 8" key="1">
    <citation type="journal article" date="2003" name="Int. J. Syst. Evol. Microbiol.">
        <title>Towards a standardized format for the description of a novel species (of an established genus): Ochrobactrum gallinifaecis sp. nov.</title>
        <authorList>
            <person name="Kampfer P."/>
            <person name="Buczolits S."/>
            <person name="Albrecht A."/>
            <person name="Busse H.J."/>
            <person name="Stackebrandt E."/>
        </authorList>
    </citation>
    <scope>NUCLEOTIDE SEQUENCE [LARGE SCALE GENOMIC DNA]</scope>
    <source>
        <strain evidence="7 8">ISO 196</strain>
    </source>
</reference>
<dbReference type="Pfam" id="PF02653">
    <property type="entry name" value="BPD_transp_2"/>
    <property type="match status" value="1"/>
</dbReference>
<feature type="transmembrane region" description="Helical" evidence="6">
    <location>
        <begin position="12"/>
        <end position="31"/>
    </location>
</feature>
<proteinExistence type="predicted"/>
<feature type="transmembrane region" description="Helical" evidence="6">
    <location>
        <begin position="51"/>
        <end position="76"/>
    </location>
</feature>
<gene>
    <name evidence="7" type="ORF">FHY56_15920</name>
</gene>
<dbReference type="Proteomes" id="UP000315388">
    <property type="component" value="Unassembled WGS sequence"/>
</dbReference>
<evidence type="ECO:0000256" key="3">
    <source>
        <dbReference type="ARBA" id="ARBA00022692"/>
    </source>
</evidence>
<dbReference type="CDD" id="cd06581">
    <property type="entry name" value="TM_PBP1_LivM_like"/>
    <property type="match status" value="1"/>
</dbReference>
<evidence type="ECO:0000256" key="5">
    <source>
        <dbReference type="ARBA" id="ARBA00023136"/>
    </source>
</evidence>
<evidence type="ECO:0000313" key="8">
    <source>
        <dbReference type="Proteomes" id="UP000315388"/>
    </source>
</evidence>
<dbReference type="InterPro" id="IPR001851">
    <property type="entry name" value="ABC_transp_permease"/>
</dbReference>
<feature type="transmembrane region" description="Helical" evidence="6">
    <location>
        <begin position="166"/>
        <end position="185"/>
    </location>
</feature>
<feature type="transmembrane region" description="Helical" evidence="6">
    <location>
        <begin position="118"/>
        <end position="135"/>
    </location>
</feature>
<dbReference type="OrthoDB" id="9804361at2"/>